<evidence type="ECO:0000313" key="3">
    <source>
        <dbReference type="Proteomes" id="UP000002931"/>
    </source>
</evidence>
<gene>
    <name evidence="2" type="ORF">RB2654_17836</name>
</gene>
<evidence type="ECO:0000313" key="2">
    <source>
        <dbReference type="EMBL" id="EAQ14555.1"/>
    </source>
</evidence>
<dbReference type="RefSeq" id="WP_008334106.1">
    <property type="nucleotide sequence ID" value="NZ_CH902578.1"/>
</dbReference>
<dbReference type="EMBL" id="AAMT01000002">
    <property type="protein sequence ID" value="EAQ14555.1"/>
    <property type="molecule type" value="Genomic_DNA"/>
</dbReference>
<keyword evidence="1" id="KW-0472">Membrane</keyword>
<dbReference type="AlphaFoldDB" id="A3VC70"/>
<dbReference type="STRING" id="314271.RB2654_17836"/>
<sequence>MMMDCGYAVGLTLVLAIAVAVAAWFVGRATGRMREANAWVILAIIVVSLVVLQLGARLAVMTLWVYGWAGVDPLGVCGGQLQVVTFGGTLVVIASYVAAFFWSFRRTRKGA</sequence>
<feature type="transmembrane region" description="Helical" evidence="1">
    <location>
        <begin position="81"/>
        <end position="104"/>
    </location>
</feature>
<keyword evidence="1" id="KW-1133">Transmembrane helix</keyword>
<dbReference type="Proteomes" id="UP000002931">
    <property type="component" value="Unassembled WGS sequence"/>
</dbReference>
<comment type="caution">
    <text evidence="2">The sequence shown here is derived from an EMBL/GenBank/DDBJ whole genome shotgun (WGS) entry which is preliminary data.</text>
</comment>
<feature type="transmembrane region" description="Helical" evidence="1">
    <location>
        <begin position="6"/>
        <end position="26"/>
    </location>
</feature>
<evidence type="ECO:0000256" key="1">
    <source>
        <dbReference type="SAM" id="Phobius"/>
    </source>
</evidence>
<proteinExistence type="predicted"/>
<protein>
    <submittedName>
        <fullName evidence="2">Uncharacterized protein</fullName>
    </submittedName>
</protein>
<name>A3VC70_9RHOB</name>
<keyword evidence="1" id="KW-0812">Transmembrane</keyword>
<organism evidence="2 3">
    <name type="scientific">Maritimibacter alkaliphilus HTCC2654</name>
    <dbReference type="NCBI Taxonomy" id="314271"/>
    <lineage>
        <taxon>Bacteria</taxon>
        <taxon>Pseudomonadati</taxon>
        <taxon>Pseudomonadota</taxon>
        <taxon>Alphaproteobacteria</taxon>
        <taxon>Rhodobacterales</taxon>
        <taxon>Roseobacteraceae</taxon>
        <taxon>Maritimibacter</taxon>
    </lineage>
</organism>
<keyword evidence="3" id="KW-1185">Reference proteome</keyword>
<dbReference type="HOGENOM" id="CLU_2155277_0_0_5"/>
<feature type="transmembrane region" description="Helical" evidence="1">
    <location>
        <begin position="38"/>
        <end position="69"/>
    </location>
</feature>
<reference evidence="2 3" key="1">
    <citation type="journal article" date="2010" name="J. Bacteriol.">
        <title>Genome sequences of Pelagibaca bermudensis HTCC2601T and Maritimibacter alkaliphilus HTCC2654T, the type strains of two marine Roseobacter genera.</title>
        <authorList>
            <person name="Thrash J.C."/>
            <person name="Cho J.C."/>
            <person name="Ferriera S."/>
            <person name="Johnson J."/>
            <person name="Vergin K.L."/>
            <person name="Giovannoni S.J."/>
        </authorList>
    </citation>
    <scope>NUCLEOTIDE SEQUENCE [LARGE SCALE GENOMIC DNA]</scope>
    <source>
        <strain evidence="2 3">HTCC2654</strain>
    </source>
</reference>
<accession>A3VC70</accession>